<dbReference type="InterPro" id="IPR015920">
    <property type="entry name" value="Cellobiose_DH-like_cyt"/>
</dbReference>
<dbReference type="InterPro" id="IPR006593">
    <property type="entry name" value="Cyt_b561/ferric_Rdtase_TM"/>
</dbReference>
<evidence type="ECO:0000256" key="6">
    <source>
        <dbReference type="ARBA" id="ARBA00023136"/>
    </source>
</evidence>
<dbReference type="EMBL" id="ML987197">
    <property type="protein sequence ID" value="KAF2247367.1"/>
    <property type="molecule type" value="Genomic_DNA"/>
</dbReference>
<sequence>MMMKRLPALPLVWATLTTLLLRTTTASSSPSIAALAQRDDDDSKNASSAFVHSTVYGNITFAVSTVTQTGDLYFHLEAPADNSWVAVGSGKEMKGSLMWVVYKSEDEKGITLSPRTATGHVEPSYERDIPCNLDDTEGARPTGIVDRNGKSYFIVNALCHNVNNRASFKRSLARREADDLDSDGILNFDNDKQNFIFACGPTDRHLHDDSKEVGIRRHTLYGGFTMDLKSATVESSIDAQKALAAFDTGAWQMKNAQLVSGPEKDRDWSSGIHSLLMCGTFVILFPIGVVFLRLLEKVMWHAIMQGIGVVFIVIGVGLGIYVGREYNQSRTVRSAHQILGLTIAALTLLQFGLGLTHHLIYRRTQKPTLLGKIHLYLGPCVLAGGALNGFLGFRFSGGSYHNIMYGAIVAVIFIVLAGLLVWTARRKKTRGRRKAGGEAYEGFAHRGADTGYAGRDHIPLRSVPSEEPPPYEAARGVQPRNMV</sequence>
<name>A0A6A6IAY1_9PLEO</name>
<feature type="chain" id="PRO_5025363860" evidence="9">
    <location>
        <begin position="27"/>
        <end position="483"/>
    </location>
</feature>
<feature type="signal peptide" evidence="9">
    <location>
        <begin position="1"/>
        <end position="26"/>
    </location>
</feature>
<dbReference type="Gene3D" id="1.20.120.1770">
    <property type="match status" value="1"/>
</dbReference>
<dbReference type="PANTHER" id="PTHR47797:SF1">
    <property type="entry name" value="CYTOCHROME B561 DOMAIN-CONTAINING PROTEIN-RELATED"/>
    <property type="match status" value="1"/>
</dbReference>
<keyword evidence="6 8" id="KW-0472">Membrane</keyword>
<keyword evidence="9" id="KW-0732">Signal</keyword>
<evidence type="ECO:0000313" key="12">
    <source>
        <dbReference type="Proteomes" id="UP000800094"/>
    </source>
</evidence>
<evidence type="ECO:0000256" key="9">
    <source>
        <dbReference type="SAM" id="SignalP"/>
    </source>
</evidence>
<feature type="domain" description="Cytochrome b561" evidence="10">
    <location>
        <begin position="272"/>
        <end position="393"/>
    </location>
</feature>
<proteinExistence type="predicted"/>
<feature type="compositionally biased region" description="Basic and acidic residues" evidence="7">
    <location>
        <begin position="447"/>
        <end position="459"/>
    </location>
</feature>
<evidence type="ECO:0000256" key="8">
    <source>
        <dbReference type="SAM" id="Phobius"/>
    </source>
</evidence>
<dbReference type="RefSeq" id="XP_033682371.1">
    <property type="nucleotide sequence ID" value="XM_033822387.1"/>
</dbReference>
<gene>
    <name evidence="11" type="ORF">BU26DRAFT_346426</name>
</gene>
<feature type="transmembrane region" description="Helical" evidence="8">
    <location>
        <begin position="302"/>
        <end position="323"/>
    </location>
</feature>
<evidence type="ECO:0000256" key="5">
    <source>
        <dbReference type="ARBA" id="ARBA00022989"/>
    </source>
</evidence>
<evidence type="ECO:0000256" key="1">
    <source>
        <dbReference type="ARBA" id="ARBA00004370"/>
    </source>
</evidence>
<feature type="transmembrane region" description="Helical" evidence="8">
    <location>
        <begin position="335"/>
        <end position="361"/>
    </location>
</feature>
<keyword evidence="12" id="KW-1185">Reference proteome</keyword>
<evidence type="ECO:0000256" key="4">
    <source>
        <dbReference type="ARBA" id="ARBA00022982"/>
    </source>
</evidence>
<reference evidence="11" key="1">
    <citation type="journal article" date="2020" name="Stud. Mycol.">
        <title>101 Dothideomycetes genomes: a test case for predicting lifestyles and emergence of pathogens.</title>
        <authorList>
            <person name="Haridas S."/>
            <person name="Albert R."/>
            <person name="Binder M."/>
            <person name="Bloem J."/>
            <person name="Labutti K."/>
            <person name="Salamov A."/>
            <person name="Andreopoulos B."/>
            <person name="Baker S."/>
            <person name="Barry K."/>
            <person name="Bills G."/>
            <person name="Bluhm B."/>
            <person name="Cannon C."/>
            <person name="Castanera R."/>
            <person name="Culley D."/>
            <person name="Daum C."/>
            <person name="Ezra D."/>
            <person name="Gonzalez J."/>
            <person name="Henrissat B."/>
            <person name="Kuo A."/>
            <person name="Liang C."/>
            <person name="Lipzen A."/>
            <person name="Lutzoni F."/>
            <person name="Magnuson J."/>
            <person name="Mondo S."/>
            <person name="Nolan M."/>
            <person name="Ohm R."/>
            <person name="Pangilinan J."/>
            <person name="Park H.-J."/>
            <person name="Ramirez L."/>
            <person name="Alfaro M."/>
            <person name="Sun H."/>
            <person name="Tritt A."/>
            <person name="Yoshinaga Y."/>
            <person name="Zwiers L.-H."/>
            <person name="Turgeon B."/>
            <person name="Goodwin S."/>
            <person name="Spatafora J."/>
            <person name="Crous P."/>
            <person name="Grigoriev I."/>
        </authorList>
    </citation>
    <scope>NUCLEOTIDE SEQUENCE</scope>
    <source>
        <strain evidence="11">CBS 122368</strain>
    </source>
</reference>
<evidence type="ECO:0000259" key="10">
    <source>
        <dbReference type="SMART" id="SM00665"/>
    </source>
</evidence>
<protein>
    <submittedName>
        <fullName evidence="11">Iron reductase domain protein</fullName>
    </submittedName>
</protein>
<dbReference type="CDD" id="cd09630">
    <property type="entry name" value="CDH_like_cytochrome"/>
    <property type="match status" value="1"/>
</dbReference>
<evidence type="ECO:0000256" key="7">
    <source>
        <dbReference type="SAM" id="MobiDB-lite"/>
    </source>
</evidence>
<evidence type="ECO:0000313" key="11">
    <source>
        <dbReference type="EMBL" id="KAF2247367.1"/>
    </source>
</evidence>
<feature type="region of interest" description="Disordered" evidence="7">
    <location>
        <begin position="447"/>
        <end position="483"/>
    </location>
</feature>
<dbReference type="SMART" id="SM00665">
    <property type="entry name" value="B561"/>
    <property type="match status" value="1"/>
</dbReference>
<organism evidence="11 12">
    <name type="scientific">Trematosphaeria pertusa</name>
    <dbReference type="NCBI Taxonomy" id="390896"/>
    <lineage>
        <taxon>Eukaryota</taxon>
        <taxon>Fungi</taxon>
        <taxon>Dikarya</taxon>
        <taxon>Ascomycota</taxon>
        <taxon>Pezizomycotina</taxon>
        <taxon>Dothideomycetes</taxon>
        <taxon>Pleosporomycetidae</taxon>
        <taxon>Pleosporales</taxon>
        <taxon>Massarineae</taxon>
        <taxon>Trematosphaeriaceae</taxon>
        <taxon>Trematosphaeria</taxon>
    </lineage>
</organism>
<accession>A0A6A6IAY1</accession>
<feature type="transmembrane region" description="Helical" evidence="8">
    <location>
        <begin position="272"/>
        <end position="295"/>
    </location>
</feature>
<dbReference type="Pfam" id="PF03188">
    <property type="entry name" value="Cytochrom_B561"/>
    <property type="match status" value="1"/>
</dbReference>
<evidence type="ECO:0000256" key="2">
    <source>
        <dbReference type="ARBA" id="ARBA00022448"/>
    </source>
</evidence>
<comment type="subcellular location">
    <subcellularLocation>
        <location evidence="1">Membrane</location>
    </subcellularLocation>
</comment>
<dbReference type="AlphaFoldDB" id="A0A6A6IAY1"/>
<evidence type="ECO:0000256" key="3">
    <source>
        <dbReference type="ARBA" id="ARBA00022692"/>
    </source>
</evidence>
<dbReference type="Proteomes" id="UP000800094">
    <property type="component" value="Unassembled WGS sequence"/>
</dbReference>
<dbReference type="GeneID" id="54575717"/>
<keyword evidence="4" id="KW-0249">Electron transport</keyword>
<keyword evidence="2" id="KW-0813">Transport</keyword>
<dbReference type="Pfam" id="PF16010">
    <property type="entry name" value="CDH-cyt"/>
    <property type="match status" value="1"/>
</dbReference>
<dbReference type="SUPFAM" id="SSF49344">
    <property type="entry name" value="CBD9-like"/>
    <property type="match status" value="1"/>
</dbReference>
<dbReference type="OrthoDB" id="19261at2759"/>
<feature type="transmembrane region" description="Helical" evidence="8">
    <location>
        <begin position="403"/>
        <end position="424"/>
    </location>
</feature>
<keyword evidence="5 8" id="KW-1133">Transmembrane helix</keyword>
<keyword evidence="3 8" id="KW-0812">Transmembrane</keyword>
<dbReference type="Gene3D" id="2.60.40.1210">
    <property type="entry name" value="Cellobiose dehydrogenase, cytochrome domain"/>
    <property type="match status" value="1"/>
</dbReference>
<dbReference type="CDD" id="cd08760">
    <property type="entry name" value="Cyt_b561_FRRS1_like"/>
    <property type="match status" value="1"/>
</dbReference>
<dbReference type="GO" id="GO:0016020">
    <property type="term" value="C:membrane"/>
    <property type="evidence" value="ECO:0007669"/>
    <property type="project" value="UniProtKB-SubCell"/>
</dbReference>
<feature type="transmembrane region" description="Helical" evidence="8">
    <location>
        <begin position="373"/>
        <end position="391"/>
    </location>
</feature>
<dbReference type="PANTHER" id="PTHR47797">
    <property type="entry name" value="DEHYDROGENASE, PUTATIVE (AFU_ORTHOLOGUE AFUA_8G05805)-RELATED"/>
    <property type="match status" value="1"/>
</dbReference>